<keyword evidence="10" id="KW-1185">Reference proteome</keyword>
<evidence type="ECO:0000256" key="1">
    <source>
        <dbReference type="ARBA" id="ARBA00004123"/>
    </source>
</evidence>
<protein>
    <submittedName>
        <fullName evidence="9">Gata zinc finger domain-containing protein</fullName>
    </submittedName>
</protein>
<dbReference type="SMART" id="SM00401">
    <property type="entry name" value="ZnF_GATA"/>
    <property type="match status" value="2"/>
</dbReference>
<dbReference type="GO" id="GO:0000122">
    <property type="term" value="P:negative regulation of transcription by RNA polymerase II"/>
    <property type="evidence" value="ECO:0007669"/>
    <property type="project" value="TreeGrafter"/>
</dbReference>
<dbReference type="InterPro" id="IPR039355">
    <property type="entry name" value="Transcription_factor_GATA"/>
</dbReference>
<dbReference type="InterPro" id="IPR013088">
    <property type="entry name" value="Znf_NHR/GATA"/>
</dbReference>
<evidence type="ECO:0000313" key="10">
    <source>
        <dbReference type="Proteomes" id="UP000636479"/>
    </source>
</evidence>
<dbReference type="SUPFAM" id="SSF57716">
    <property type="entry name" value="Glucocorticoid receptor-like (DNA-binding domain)"/>
    <property type="match status" value="2"/>
</dbReference>
<keyword evidence="4" id="KW-0862">Zinc</keyword>
<dbReference type="Proteomes" id="UP000636479">
    <property type="component" value="Unassembled WGS sequence"/>
</dbReference>
<comment type="caution">
    <text evidence="9">The sequence shown here is derived from an EMBL/GenBank/DDBJ whole genome shotgun (WGS) entry which is preliminary data.</text>
</comment>
<accession>A0A8H6T1M3</accession>
<dbReference type="CDD" id="cd00202">
    <property type="entry name" value="ZnF_GATA"/>
    <property type="match status" value="2"/>
</dbReference>
<dbReference type="RefSeq" id="XP_037222709.1">
    <property type="nucleotide sequence ID" value="XM_037359824.1"/>
</dbReference>
<feature type="region of interest" description="Disordered" evidence="7">
    <location>
        <begin position="1"/>
        <end position="145"/>
    </location>
</feature>
<evidence type="ECO:0000256" key="4">
    <source>
        <dbReference type="ARBA" id="ARBA00022833"/>
    </source>
</evidence>
<evidence type="ECO:0000256" key="3">
    <source>
        <dbReference type="ARBA" id="ARBA00022771"/>
    </source>
</evidence>
<sequence length="247" mass="26693">MSYPNSNWNAGGEGYNQWPAQTGWNQDPNTGAYFPPNTGYPPAAYNQAPGTGLQGQQYADPRNTVYSPGYPQQAASPYGNYNGYQASSASQHQPYPYPSSGSSSSPYGSPAAPPTIQLTEGPPPTPSGGQRSCSHCGATSTPVWRRDPKTHAPLCNACGVYLSTRRAPRPQALIDVDREQMTSESDSGDPSAPSCSHCGTRKTSVWRRNKAGAQICNACGVYERMNGRPRPLELRNDKVRPREKHRG</sequence>
<feature type="domain" description="GATA-type" evidence="8">
    <location>
        <begin position="189"/>
        <end position="242"/>
    </location>
</feature>
<name>A0A8H6T1M3_9AGAR</name>
<keyword evidence="3 6" id="KW-0863">Zinc-finger</keyword>
<keyword evidence="2" id="KW-0479">Metal-binding</keyword>
<proteinExistence type="predicted"/>
<dbReference type="GO" id="GO:0005634">
    <property type="term" value="C:nucleus"/>
    <property type="evidence" value="ECO:0007669"/>
    <property type="project" value="UniProtKB-SubCell"/>
</dbReference>
<comment type="subcellular location">
    <subcellularLocation>
        <location evidence="1">Nucleus</location>
    </subcellularLocation>
</comment>
<evidence type="ECO:0000256" key="5">
    <source>
        <dbReference type="ARBA" id="ARBA00023242"/>
    </source>
</evidence>
<dbReference type="PANTHER" id="PTHR10071:SF281">
    <property type="entry name" value="BOX A-BINDING FACTOR-RELATED"/>
    <property type="match status" value="1"/>
</dbReference>
<dbReference type="PRINTS" id="PR00619">
    <property type="entry name" value="GATAZNFINGER"/>
</dbReference>
<dbReference type="Gene3D" id="3.30.50.10">
    <property type="entry name" value="Erythroid Transcription Factor GATA-1, subunit A"/>
    <property type="match status" value="2"/>
</dbReference>
<dbReference type="GO" id="GO:0008270">
    <property type="term" value="F:zinc ion binding"/>
    <property type="evidence" value="ECO:0007669"/>
    <property type="project" value="UniProtKB-KW"/>
</dbReference>
<dbReference type="GO" id="GO:0000981">
    <property type="term" value="F:DNA-binding transcription factor activity, RNA polymerase II-specific"/>
    <property type="evidence" value="ECO:0007669"/>
    <property type="project" value="TreeGrafter"/>
</dbReference>
<dbReference type="PANTHER" id="PTHR10071">
    <property type="entry name" value="TRANSCRIPTION FACTOR GATA FAMILY MEMBER"/>
    <property type="match status" value="1"/>
</dbReference>
<feature type="region of interest" description="Disordered" evidence="7">
    <location>
        <begin position="178"/>
        <end position="197"/>
    </location>
</feature>
<dbReference type="PROSITE" id="PS50114">
    <property type="entry name" value="GATA_ZN_FINGER_2"/>
    <property type="match status" value="2"/>
</dbReference>
<evidence type="ECO:0000256" key="6">
    <source>
        <dbReference type="PROSITE-ProRule" id="PRU00094"/>
    </source>
</evidence>
<feature type="region of interest" description="Disordered" evidence="7">
    <location>
        <begin position="227"/>
        <end position="247"/>
    </location>
</feature>
<feature type="compositionally biased region" description="Basic and acidic residues" evidence="7">
    <location>
        <begin position="230"/>
        <end position="240"/>
    </location>
</feature>
<evidence type="ECO:0000259" key="8">
    <source>
        <dbReference type="PROSITE" id="PS50114"/>
    </source>
</evidence>
<feature type="compositionally biased region" description="Low complexity" evidence="7">
    <location>
        <begin position="87"/>
        <end position="110"/>
    </location>
</feature>
<dbReference type="OrthoDB" id="515401at2759"/>
<feature type="compositionally biased region" description="Polar residues" evidence="7">
    <location>
        <begin position="127"/>
        <end position="142"/>
    </location>
</feature>
<evidence type="ECO:0000256" key="2">
    <source>
        <dbReference type="ARBA" id="ARBA00022723"/>
    </source>
</evidence>
<keyword evidence="5" id="KW-0539">Nucleus</keyword>
<organism evidence="9 10">
    <name type="scientific">Mycena indigotica</name>
    <dbReference type="NCBI Taxonomy" id="2126181"/>
    <lineage>
        <taxon>Eukaryota</taxon>
        <taxon>Fungi</taxon>
        <taxon>Dikarya</taxon>
        <taxon>Basidiomycota</taxon>
        <taxon>Agaricomycotina</taxon>
        <taxon>Agaricomycetes</taxon>
        <taxon>Agaricomycetidae</taxon>
        <taxon>Agaricales</taxon>
        <taxon>Marasmiineae</taxon>
        <taxon>Mycenaceae</taxon>
        <taxon>Mycena</taxon>
    </lineage>
</organism>
<dbReference type="GeneID" id="59342340"/>
<dbReference type="GO" id="GO:0000978">
    <property type="term" value="F:RNA polymerase II cis-regulatory region sequence-specific DNA binding"/>
    <property type="evidence" value="ECO:0007669"/>
    <property type="project" value="TreeGrafter"/>
</dbReference>
<evidence type="ECO:0000313" key="9">
    <source>
        <dbReference type="EMBL" id="KAF7309259.1"/>
    </source>
</evidence>
<dbReference type="Pfam" id="PF00320">
    <property type="entry name" value="GATA"/>
    <property type="match status" value="2"/>
</dbReference>
<dbReference type="GO" id="GO:0045944">
    <property type="term" value="P:positive regulation of transcription by RNA polymerase II"/>
    <property type="evidence" value="ECO:0007669"/>
    <property type="project" value="TreeGrafter"/>
</dbReference>
<reference evidence="9" key="1">
    <citation type="submission" date="2020-05" db="EMBL/GenBank/DDBJ databases">
        <title>Mycena genomes resolve the evolution of fungal bioluminescence.</title>
        <authorList>
            <person name="Tsai I.J."/>
        </authorList>
    </citation>
    <scope>NUCLEOTIDE SEQUENCE</scope>
    <source>
        <strain evidence="9">171206Taipei</strain>
    </source>
</reference>
<feature type="compositionally biased region" description="Polar residues" evidence="7">
    <location>
        <begin position="18"/>
        <end position="29"/>
    </location>
</feature>
<dbReference type="AlphaFoldDB" id="A0A8H6T1M3"/>
<evidence type="ECO:0000256" key="7">
    <source>
        <dbReference type="SAM" id="MobiDB-lite"/>
    </source>
</evidence>
<dbReference type="PROSITE" id="PS00344">
    <property type="entry name" value="GATA_ZN_FINGER_1"/>
    <property type="match status" value="1"/>
</dbReference>
<dbReference type="EMBL" id="JACAZF010000003">
    <property type="protein sequence ID" value="KAF7309259.1"/>
    <property type="molecule type" value="Genomic_DNA"/>
</dbReference>
<dbReference type="InterPro" id="IPR000679">
    <property type="entry name" value="Znf_GATA"/>
</dbReference>
<gene>
    <name evidence="9" type="ORF">MIND_00296200</name>
</gene>
<feature type="domain" description="GATA-type" evidence="8">
    <location>
        <begin position="127"/>
        <end position="170"/>
    </location>
</feature>